<dbReference type="InterPro" id="IPR036412">
    <property type="entry name" value="HAD-like_sf"/>
</dbReference>
<sequence>MKKIIIFDFDGVIVDSKDLSYSINKEMMPGLEYSEWQSWFEGNLYKKIRPEHQNNTSQIYFLKNIMKE</sequence>
<dbReference type="SUPFAM" id="SSF56784">
    <property type="entry name" value="HAD-like"/>
    <property type="match status" value="1"/>
</dbReference>
<comment type="caution">
    <text evidence="1">The sequence shown here is derived from an EMBL/GenBank/DDBJ whole genome shotgun (WGS) entry which is preliminary data.</text>
</comment>
<reference evidence="1 2" key="1">
    <citation type="journal article" date="2016" name="Nat. Commun.">
        <title>Thousands of microbial genomes shed light on interconnected biogeochemical processes in an aquifer system.</title>
        <authorList>
            <person name="Anantharaman K."/>
            <person name="Brown C.T."/>
            <person name="Hug L.A."/>
            <person name="Sharon I."/>
            <person name="Castelle C.J."/>
            <person name="Probst A.J."/>
            <person name="Thomas B.C."/>
            <person name="Singh A."/>
            <person name="Wilkins M.J."/>
            <person name="Karaoz U."/>
            <person name="Brodie E.L."/>
            <person name="Williams K.H."/>
            <person name="Hubbard S.S."/>
            <person name="Banfield J.F."/>
        </authorList>
    </citation>
    <scope>NUCLEOTIDE SEQUENCE [LARGE SCALE GENOMIC DNA]</scope>
</reference>
<protein>
    <recommendedName>
        <fullName evidence="3">Phosphatase</fullName>
    </recommendedName>
</protein>
<dbReference type="EMBL" id="MGKW01000001">
    <property type="protein sequence ID" value="OGN34995.1"/>
    <property type="molecule type" value="Genomic_DNA"/>
</dbReference>
<dbReference type="Proteomes" id="UP000178155">
    <property type="component" value="Unassembled WGS sequence"/>
</dbReference>
<dbReference type="Gene3D" id="3.40.50.1000">
    <property type="entry name" value="HAD superfamily/HAD-like"/>
    <property type="match status" value="1"/>
</dbReference>
<name>A0A1F8HBK8_9BACT</name>
<dbReference type="Pfam" id="PF13419">
    <property type="entry name" value="HAD_2"/>
    <property type="match status" value="1"/>
</dbReference>
<dbReference type="InterPro" id="IPR041492">
    <property type="entry name" value="HAD_2"/>
</dbReference>
<accession>A0A1F8HBK8</accession>
<dbReference type="Gene3D" id="1.10.150.240">
    <property type="entry name" value="Putative phosphatase, domain 2"/>
    <property type="match status" value="1"/>
</dbReference>
<evidence type="ECO:0000313" key="2">
    <source>
        <dbReference type="Proteomes" id="UP000178155"/>
    </source>
</evidence>
<dbReference type="InterPro" id="IPR023214">
    <property type="entry name" value="HAD_sf"/>
</dbReference>
<evidence type="ECO:0000313" key="1">
    <source>
        <dbReference type="EMBL" id="OGN34995.1"/>
    </source>
</evidence>
<evidence type="ECO:0008006" key="3">
    <source>
        <dbReference type="Google" id="ProtNLM"/>
    </source>
</evidence>
<proteinExistence type="predicted"/>
<dbReference type="InterPro" id="IPR023198">
    <property type="entry name" value="PGP-like_dom2"/>
</dbReference>
<organism evidence="1 2">
    <name type="scientific">Candidatus Yanofskybacteria bacterium RIFCSPLOWO2_02_FULL_47_9b</name>
    <dbReference type="NCBI Taxonomy" id="1802708"/>
    <lineage>
        <taxon>Bacteria</taxon>
        <taxon>Candidatus Yanofskyibacteriota</taxon>
    </lineage>
</organism>
<gene>
    <name evidence="1" type="ORF">A3I39_01585</name>
</gene>
<dbReference type="AlphaFoldDB" id="A0A1F8HBK8"/>